<evidence type="ECO:0000256" key="1">
    <source>
        <dbReference type="ARBA" id="ARBA00023118"/>
    </source>
</evidence>
<dbReference type="Pfam" id="PF03787">
    <property type="entry name" value="RAMPs"/>
    <property type="match status" value="1"/>
</dbReference>
<dbReference type="EMBL" id="CP000875">
    <property type="protein sequence ID" value="ABX03343.1"/>
    <property type="molecule type" value="Genomic_DNA"/>
</dbReference>
<dbReference type="BioCyc" id="HAUR316274:GHYA-707-MONOMER"/>
<sequence length="313" mass="34772">MRSSRLDIKYEHISTKDRPSDCNAGLWLDRYLPTQSKQLTNAEQSINSLPQHFADVTKIAHQMHSSKLYQQFFARWLNTLKEIPDICLLKAEVKGRMVVGLGAESVLENSIALQRTYGMPYIPGSALKGLASSFAHQRLGQSPANAAPINDWAKGGKFHRELFGTTELSGCVSFYDALYIPPDTPKPDGPLYSDVITVHHRDYYQGKKKVSSTDGQAQSKKQAFSNRNQEQSMPPADWDSPTIIPFLSATGHYLVALSGVEGWRDAARTLLANGLTHMGIGAKTSSGYGRMKLGEMCKNEQQIEALLQRLNKK</sequence>
<dbReference type="STRING" id="316274.Haur_0695"/>
<name>A9AWU2_HERA2</name>
<dbReference type="InterPro" id="IPR010172">
    <property type="entry name" value="CRISPR-assoc_prot_TM1791"/>
</dbReference>
<feature type="domain" description="CRISPR type III-associated protein" evidence="3">
    <location>
        <begin position="91"/>
        <end position="292"/>
    </location>
</feature>
<evidence type="ECO:0000313" key="4">
    <source>
        <dbReference type="EMBL" id="ABX03343.1"/>
    </source>
</evidence>
<evidence type="ECO:0000256" key="2">
    <source>
        <dbReference type="SAM" id="MobiDB-lite"/>
    </source>
</evidence>
<accession>A9AWU2</accession>
<reference evidence="4 5" key="1">
    <citation type="journal article" date="2011" name="Stand. Genomic Sci.">
        <title>Complete genome sequence of the filamentous gliding predatory bacterium Herpetosiphon aurantiacus type strain (114-95(T)).</title>
        <authorList>
            <person name="Kiss H."/>
            <person name="Nett M."/>
            <person name="Domin N."/>
            <person name="Martin K."/>
            <person name="Maresca J.A."/>
            <person name="Copeland A."/>
            <person name="Lapidus A."/>
            <person name="Lucas S."/>
            <person name="Berry K.W."/>
            <person name="Glavina Del Rio T."/>
            <person name="Dalin E."/>
            <person name="Tice H."/>
            <person name="Pitluck S."/>
            <person name="Richardson P."/>
            <person name="Bruce D."/>
            <person name="Goodwin L."/>
            <person name="Han C."/>
            <person name="Detter J.C."/>
            <person name="Schmutz J."/>
            <person name="Brettin T."/>
            <person name="Land M."/>
            <person name="Hauser L."/>
            <person name="Kyrpides N.C."/>
            <person name="Ivanova N."/>
            <person name="Goker M."/>
            <person name="Woyke T."/>
            <person name="Klenk H.P."/>
            <person name="Bryant D.A."/>
        </authorList>
    </citation>
    <scope>NUCLEOTIDE SEQUENCE [LARGE SCALE GENOMIC DNA]</scope>
    <source>
        <strain evidence="5">ATCC 23779 / DSM 785 / 114-95</strain>
    </source>
</reference>
<dbReference type="InterPro" id="IPR005537">
    <property type="entry name" value="RAMP_III_fam"/>
</dbReference>
<dbReference type="AlphaFoldDB" id="A9AWU2"/>
<feature type="region of interest" description="Disordered" evidence="2">
    <location>
        <begin position="207"/>
        <end position="238"/>
    </location>
</feature>
<protein>
    <submittedName>
        <fullName evidence="4">CRISPR-associated RAMP protein, Cmr6 family</fullName>
    </submittedName>
</protein>
<dbReference type="PANTHER" id="PTHR39965">
    <property type="entry name" value="CRISPR SYSTEM CMR SUBUNIT CMR6"/>
    <property type="match status" value="1"/>
</dbReference>
<dbReference type="GO" id="GO:0051607">
    <property type="term" value="P:defense response to virus"/>
    <property type="evidence" value="ECO:0007669"/>
    <property type="project" value="UniProtKB-KW"/>
</dbReference>
<dbReference type="Proteomes" id="UP000000787">
    <property type="component" value="Chromosome"/>
</dbReference>
<dbReference type="HOGENOM" id="CLU_053305_1_1_0"/>
<evidence type="ECO:0000259" key="3">
    <source>
        <dbReference type="Pfam" id="PF03787"/>
    </source>
</evidence>
<dbReference type="NCBIfam" id="TIGR01898">
    <property type="entry name" value="cas_TM1791_cmr6"/>
    <property type="match status" value="1"/>
</dbReference>
<dbReference type="InParanoid" id="A9AWU2"/>
<feature type="compositionally biased region" description="Polar residues" evidence="2">
    <location>
        <begin position="212"/>
        <end position="232"/>
    </location>
</feature>
<proteinExistence type="predicted"/>
<keyword evidence="1" id="KW-0051">Antiviral defense</keyword>
<dbReference type="KEGG" id="hau:Haur_0695"/>
<dbReference type="eggNOG" id="COG1604">
    <property type="taxonomic scope" value="Bacteria"/>
</dbReference>
<organism evidence="4 5">
    <name type="scientific">Herpetosiphon aurantiacus (strain ATCC 23779 / DSM 785 / 114-95)</name>
    <dbReference type="NCBI Taxonomy" id="316274"/>
    <lineage>
        <taxon>Bacteria</taxon>
        <taxon>Bacillati</taxon>
        <taxon>Chloroflexota</taxon>
        <taxon>Chloroflexia</taxon>
        <taxon>Herpetosiphonales</taxon>
        <taxon>Herpetosiphonaceae</taxon>
        <taxon>Herpetosiphon</taxon>
    </lineage>
</organism>
<keyword evidence="5" id="KW-1185">Reference proteome</keyword>
<gene>
    <name evidence="4" type="ordered locus">Haur_0695</name>
</gene>
<evidence type="ECO:0000313" key="5">
    <source>
        <dbReference type="Proteomes" id="UP000000787"/>
    </source>
</evidence>
<dbReference type="PANTHER" id="PTHR39965:SF1">
    <property type="entry name" value="CRISPR SYSTEM CMR SUBUNIT CMR6"/>
    <property type="match status" value="1"/>
</dbReference>